<comment type="caution">
    <text evidence="2">The sequence shown here is derived from an EMBL/GenBank/DDBJ whole genome shotgun (WGS) entry which is preliminary data.</text>
</comment>
<dbReference type="Proteomes" id="UP001480595">
    <property type="component" value="Unassembled WGS sequence"/>
</dbReference>
<feature type="region of interest" description="Disordered" evidence="1">
    <location>
        <begin position="79"/>
        <end position="177"/>
    </location>
</feature>
<reference evidence="2 3" key="1">
    <citation type="submission" date="2023-01" db="EMBL/GenBank/DDBJ databases">
        <title>Analysis of 21 Apiospora genomes using comparative genomics revels a genus with tremendous synthesis potential of carbohydrate active enzymes and secondary metabolites.</title>
        <authorList>
            <person name="Sorensen T."/>
        </authorList>
    </citation>
    <scope>NUCLEOTIDE SEQUENCE [LARGE SCALE GENOMIC DNA]</scope>
    <source>
        <strain evidence="2 3">CBS 135458</strain>
    </source>
</reference>
<dbReference type="EMBL" id="JAQQWL010000005">
    <property type="protein sequence ID" value="KAK8073207.1"/>
    <property type="molecule type" value="Genomic_DNA"/>
</dbReference>
<accession>A0ABR1VQT2</accession>
<evidence type="ECO:0000313" key="3">
    <source>
        <dbReference type="Proteomes" id="UP001480595"/>
    </source>
</evidence>
<proteinExistence type="predicted"/>
<name>A0ABR1VQT2_9PEZI</name>
<evidence type="ECO:0000256" key="1">
    <source>
        <dbReference type="SAM" id="MobiDB-lite"/>
    </source>
</evidence>
<keyword evidence="3" id="KW-1185">Reference proteome</keyword>
<dbReference type="RefSeq" id="XP_066717682.1">
    <property type="nucleotide sequence ID" value="XM_066855515.1"/>
</dbReference>
<protein>
    <submittedName>
        <fullName evidence="2">Uncharacterized protein</fullName>
    </submittedName>
</protein>
<sequence length="193" mass="20472">MASTFGSIPLVHPSWLRGNPAVASKSQQQPPMAARRSSAAPARCDLLNGVLDCLEGVDRLQETLVRTRRELSNLAKFGNKQGWHLGSPANPAVPTRTPGRSNRKQRKAAARNAGAGADAGVGAGGGSRKTRQRPSKRARARARRQAESQARPDGGGSPEIKVESDVEGGTNVRAPLGEIPLPNRAVAQPIWQK</sequence>
<evidence type="ECO:0000313" key="2">
    <source>
        <dbReference type="EMBL" id="KAK8073207.1"/>
    </source>
</evidence>
<dbReference type="GeneID" id="92088578"/>
<gene>
    <name evidence="2" type="ORF">PG994_004106</name>
</gene>
<feature type="compositionally biased region" description="Gly residues" evidence="1">
    <location>
        <begin position="117"/>
        <end position="127"/>
    </location>
</feature>
<feature type="compositionally biased region" description="Basic residues" evidence="1">
    <location>
        <begin position="128"/>
        <end position="143"/>
    </location>
</feature>
<organism evidence="2 3">
    <name type="scientific">Apiospora phragmitis</name>
    <dbReference type="NCBI Taxonomy" id="2905665"/>
    <lineage>
        <taxon>Eukaryota</taxon>
        <taxon>Fungi</taxon>
        <taxon>Dikarya</taxon>
        <taxon>Ascomycota</taxon>
        <taxon>Pezizomycotina</taxon>
        <taxon>Sordariomycetes</taxon>
        <taxon>Xylariomycetidae</taxon>
        <taxon>Amphisphaeriales</taxon>
        <taxon>Apiosporaceae</taxon>
        <taxon>Apiospora</taxon>
    </lineage>
</organism>